<gene>
    <name evidence="3" type="ORF">CAAU_2488</name>
</gene>
<proteinExistence type="predicted"/>
<comment type="caution">
    <text evidence="3">The sequence shown here is derived from an EMBL/GenBank/DDBJ whole genome shotgun (WGS) entry which is preliminary data.</text>
</comment>
<accession>I7KWK7</accession>
<keyword evidence="4" id="KW-1185">Reference proteome</keyword>
<keyword evidence="1" id="KW-0472">Membrane</keyword>
<feature type="transmembrane region" description="Helical" evidence="1">
    <location>
        <begin position="87"/>
        <end position="108"/>
    </location>
</feature>
<feature type="signal peptide" evidence="2">
    <location>
        <begin position="1"/>
        <end position="19"/>
    </location>
</feature>
<keyword evidence="2" id="KW-0732">Signal</keyword>
<reference evidence="3 4" key="1">
    <citation type="journal article" date="2011" name="J. Bacteriol.">
        <title>Draft genome sequence of Caloramator australicus strain RC3T, a thermoanaerobe from the Great Artesian Basin of Australia.</title>
        <authorList>
            <person name="Ogg C.D."/>
            <person name="Patel B.K.C."/>
        </authorList>
    </citation>
    <scope>NUCLEOTIDE SEQUENCE [LARGE SCALE GENOMIC DNA]</scope>
    <source>
        <strain evidence="3 4">RC3</strain>
    </source>
</reference>
<evidence type="ECO:0000313" key="4">
    <source>
        <dbReference type="Proteomes" id="UP000007652"/>
    </source>
</evidence>
<evidence type="ECO:0000256" key="1">
    <source>
        <dbReference type="SAM" id="Phobius"/>
    </source>
</evidence>
<dbReference type="AlphaFoldDB" id="I7KWK7"/>
<protein>
    <recommendedName>
        <fullName evidence="5">Transmembrane protein</fullName>
    </recommendedName>
</protein>
<keyword evidence="1" id="KW-1133">Transmembrane helix</keyword>
<keyword evidence="1" id="KW-0812">Transmembrane</keyword>
<evidence type="ECO:0000313" key="3">
    <source>
        <dbReference type="EMBL" id="CCJ34571.1"/>
    </source>
</evidence>
<name>I7KWK7_9CLOT</name>
<organism evidence="3 4">
    <name type="scientific">Caloramator australicus RC3</name>
    <dbReference type="NCBI Taxonomy" id="857293"/>
    <lineage>
        <taxon>Bacteria</taxon>
        <taxon>Bacillati</taxon>
        <taxon>Bacillota</taxon>
        <taxon>Clostridia</taxon>
        <taxon>Eubacteriales</taxon>
        <taxon>Clostridiaceae</taxon>
        <taxon>Caloramator</taxon>
    </lineage>
</organism>
<dbReference type="EMBL" id="CAKP01000137">
    <property type="protein sequence ID" value="CCJ34571.1"/>
    <property type="molecule type" value="Genomic_DNA"/>
</dbReference>
<feature type="chain" id="PRO_5039109187" description="Transmembrane protein" evidence="2">
    <location>
        <begin position="20"/>
        <end position="156"/>
    </location>
</feature>
<dbReference type="Proteomes" id="UP000007652">
    <property type="component" value="Unassembled WGS sequence"/>
</dbReference>
<sequence length="156" mass="17800">MSFLSTIHSFFLLSSSLIALSNSSKKSFIIFLPSSSVDSLTTSTSFVKSHSFDSISSTFFINLVVKFIKCCCIISCCIILFKRDTPLLICVFSTFYFTTGVVSFKFFVLFRPTIILHYDDEDLKKLTQELTGKNESKEWTKDDASKIIQELKNYQK</sequence>
<evidence type="ECO:0008006" key="5">
    <source>
        <dbReference type="Google" id="ProtNLM"/>
    </source>
</evidence>
<evidence type="ECO:0000256" key="2">
    <source>
        <dbReference type="SAM" id="SignalP"/>
    </source>
</evidence>
<feature type="transmembrane region" description="Helical" evidence="1">
    <location>
        <begin position="59"/>
        <end position="81"/>
    </location>
</feature>